<evidence type="ECO:0000313" key="3">
    <source>
        <dbReference type="Proteomes" id="UP000185841"/>
    </source>
</evidence>
<evidence type="ECO:0000256" key="1">
    <source>
        <dbReference type="SAM" id="MobiDB-lite"/>
    </source>
</evidence>
<proteinExistence type="predicted"/>
<protein>
    <recommendedName>
        <fullName evidence="4">DAC domain-containing protein</fullName>
    </recommendedName>
</protein>
<dbReference type="AlphaFoldDB" id="A0A1N6XP38"/>
<evidence type="ECO:0008006" key="4">
    <source>
        <dbReference type="Google" id="ProtNLM"/>
    </source>
</evidence>
<accession>A0A1N6XP38</accession>
<feature type="region of interest" description="Disordered" evidence="1">
    <location>
        <begin position="402"/>
        <end position="425"/>
    </location>
</feature>
<dbReference type="Proteomes" id="UP000185841">
    <property type="component" value="Unassembled WGS sequence"/>
</dbReference>
<dbReference type="EMBL" id="FTMP01000014">
    <property type="protein sequence ID" value="SIR04136.1"/>
    <property type="molecule type" value="Genomic_DNA"/>
</dbReference>
<sequence length="425" mass="46572">MDEPLLREIAERYLLPFFSGARLEPQAEVSSASEKTVAFVVNQQTIGFKINKHDGYRLLIRRDQSFSAATSPAGEFNLIQAFVDCLSSMESILTQDLKDEFLSTFQRRVIAKAIAPEGKYKTILSAIDQISLWASRLYEGAPICSAIGISPDAENPSSLTLQSIGNGDFGAVLSNGIDTLLEFNQDLEFVKHHVLDLPSNTEKVSPWRHRAIAEWTNGSVGRVALVLNRLGEILIFIHGQLLFAKRSGTWHFLTHDPVVSQMSVPKNPNVRQAIYETLLDASFARTGACIGVVRHRASQSWTELVNITDRLDPTTSDKAATIKRIIGDRLFHELPRALRQELVAIDGSTVMDHTGKILAVGAILRLPGGSTSGGRTAAAIELGKLGLGVKVSQDGGITGYLHAKDNDKDKDKDKDNSNIPAFRTM</sequence>
<feature type="compositionally biased region" description="Basic and acidic residues" evidence="1">
    <location>
        <begin position="402"/>
        <end position="416"/>
    </location>
</feature>
<organism evidence="2 3">
    <name type="scientific">Aquipseudomonas alcaligenes</name>
    <name type="common">Pseudomonas alcaligenes</name>
    <dbReference type="NCBI Taxonomy" id="43263"/>
    <lineage>
        <taxon>Bacteria</taxon>
        <taxon>Pseudomonadati</taxon>
        <taxon>Pseudomonadota</taxon>
        <taxon>Gammaproteobacteria</taxon>
        <taxon>Pseudomonadales</taxon>
        <taxon>Pseudomonadaceae</taxon>
        <taxon>Aquipseudomonas</taxon>
    </lineage>
</organism>
<evidence type="ECO:0000313" key="2">
    <source>
        <dbReference type="EMBL" id="SIR04136.1"/>
    </source>
</evidence>
<dbReference type="RefSeq" id="WP_139332632.1">
    <property type="nucleotide sequence ID" value="NZ_FTMP01000014.1"/>
</dbReference>
<reference evidence="2 3" key="1">
    <citation type="submission" date="2017-01" db="EMBL/GenBank/DDBJ databases">
        <authorList>
            <person name="Mah S.A."/>
            <person name="Swanson W.J."/>
            <person name="Moy G.W."/>
            <person name="Vacquier V.D."/>
        </authorList>
    </citation>
    <scope>NUCLEOTIDE SEQUENCE [LARGE SCALE GENOMIC DNA]</scope>
    <source>
        <strain evidence="2 3">RU36E</strain>
    </source>
</reference>
<name>A0A1N6XP38_AQUAC</name>
<gene>
    <name evidence="2" type="ORF">SAMN05878282_1144</name>
</gene>